<evidence type="ECO:0000256" key="1">
    <source>
        <dbReference type="ARBA" id="ARBA00023015"/>
    </source>
</evidence>
<dbReference type="InterPro" id="IPR009057">
    <property type="entry name" value="Homeodomain-like_sf"/>
</dbReference>
<dbReference type="EMBL" id="FMHG01000001">
    <property type="protein sequence ID" value="SCJ37436.1"/>
    <property type="molecule type" value="Genomic_DNA"/>
</dbReference>
<evidence type="ECO:0000259" key="5">
    <source>
        <dbReference type="PROSITE" id="PS01124"/>
    </source>
</evidence>
<dbReference type="Pfam" id="PF02311">
    <property type="entry name" value="AraC_binding"/>
    <property type="match status" value="1"/>
</dbReference>
<dbReference type="SUPFAM" id="SSF51215">
    <property type="entry name" value="Regulatory protein AraC"/>
    <property type="match status" value="1"/>
</dbReference>
<dbReference type="PANTHER" id="PTHR46796">
    <property type="entry name" value="HTH-TYPE TRANSCRIPTIONAL ACTIVATOR RHAS-RELATED"/>
    <property type="match status" value="1"/>
</dbReference>
<dbReference type="PROSITE" id="PS01124">
    <property type="entry name" value="HTH_ARAC_FAMILY_2"/>
    <property type="match status" value="1"/>
</dbReference>
<evidence type="ECO:0000256" key="4">
    <source>
        <dbReference type="ARBA" id="ARBA00023163"/>
    </source>
</evidence>
<dbReference type="SMART" id="SM00342">
    <property type="entry name" value="HTH_ARAC"/>
    <property type="match status" value="1"/>
</dbReference>
<keyword evidence="2" id="KW-0238">DNA-binding</keyword>
<evidence type="ECO:0000256" key="3">
    <source>
        <dbReference type="ARBA" id="ARBA00023159"/>
    </source>
</evidence>
<dbReference type="InterPro" id="IPR050204">
    <property type="entry name" value="AraC_XylS_family_regulators"/>
</dbReference>
<protein>
    <submittedName>
        <fullName evidence="6">Uncharacterized HTH-type transcriptional regulator ypdC</fullName>
    </submittedName>
</protein>
<dbReference type="InterPro" id="IPR003313">
    <property type="entry name" value="AraC-bd"/>
</dbReference>
<dbReference type="Pfam" id="PF12833">
    <property type="entry name" value="HTH_18"/>
    <property type="match status" value="1"/>
</dbReference>
<evidence type="ECO:0000256" key="2">
    <source>
        <dbReference type="ARBA" id="ARBA00023125"/>
    </source>
</evidence>
<keyword evidence="3" id="KW-0010">Activator</keyword>
<organism evidence="6">
    <name type="scientific">uncultured Anaerotruncus sp</name>
    <dbReference type="NCBI Taxonomy" id="905011"/>
    <lineage>
        <taxon>Bacteria</taxon>
        <taxon>Bacillati</taxon>
        <taxon>Bacillota</taxon>
        <taxon>Clostridia</taxon>
        <taxon>Eubacteriales</taxon>
        <taxon>Oscillospiraceae</taxon>
        <taxon>Anaerotruncus</taxon>
        <taxon>environmental samples</taxon>
    </lineage>
</organism>
<dbReference type="AlphaFoldDB" id="A0A1C6FWK5"/>
<keyword evidence="4" id="KW-0804">Transcription</keyword>
<dbReference type="InterPro" id="IPR018062">
    <property type="entry name" value="HTH_AraC-typ_CS"/>
</dbReference>
<dbReference type="PROSITE" id="PS00041">
    <property type="entry name" value="HTH_ARAC_FAMILY_1"/>
    <property type="match status" value="1"/>
</dbReference>
<gene>
    <name evidence="6" type="primary">ypdC_1</name>
    <name evidence="6" type="ORF">SAMEA3545359_00137</name>
</gene>
<feature type="domain" description="HTH araC/xylS-type" evidence="5">
    <location>
        <begin position="171"/>
        <end position="269"/>
    </location>
</feature>
<keyword evidence="1" id="KW-0805">Transcription regulation</keyword>
<proteinExistence type="predicted"/>
<dbReference type="Gene3D" id="1.10.10.60">
    <property type="entry name" value="Homeodomain-like"/>
    <property type="match status" value="1"/>
</dbReference>
<dbReference type="GO" id="GO:0043565">
    <property type="term" value="F:sequence-specific DNA binding"/>
    <property type="evidence" value="ECO:0007669"/>
    <property type="project" value="InterPro"/>
</dbReference>
<dbReference type="InterPro" id="IPR037923">
    <property type="entry name" value="HTH-like"/>
</dbReference>
<accession>A0A1C6FWK5</accession>
<dbReference type="SUPFAM" id="SSF46689">
    <property type="entry name" value="Homeodomain-like"/>
    <property type="match status" value="2"/>
</dbReference>
<name>A0A1C6FWK5_9FIRM</name>
<sequence length="270" mass="30296">MQPVFEQVRPTQQLIANLYRHRQEGVHPVPIHWHPDLELFWYRSTPVRFFCGGRTVLLPAGTPVLLFGGEIHGLEPVEQAAPSGLSVLWPHSFLSQAVPGYARLGGPSGPVQSERLTALLQQLLEVCDGEQTPLTPLLQNAHLYGLLHYLLSTYAAPQAAMPPSKSLQHCRSALSYMQQHFRSPITLESTARHVGVSAEHLSRLLRRCLGLGFLQQLRDLRLDWATSQMAGWQQGLLQLCLAAGFPDYRAFCAAFKERYGLTPRQYQSRL</sequence>
<dbReference type="InterPro" id="IPR018060">
    <property type="entry name" value="HTH_AraC"/>
</dbReference>
<evidence type="ECO:0000313" key="6">
    <source>
        <dbReference type="EMBL" id="SCJ37436.1"/>
    </source>
</evidence>
<reference evidence="6" key="1">
    <citation type="submission" date="2015-09" db="EMBL/GenBank/DDBJ databases">
        <authorList>
            <consortium name="Pathogen Informatics"/>
        </authorList>
    </citation>
    <scope>NUCLEOTIDE SEQUENCE</scope>
    <source>
        <strain evidence="6">2789STDY5834896</strain>
    </source>
</reference>
<dbReference type="GO" id="GO:0003700">
    <property type="term" value="F:DNA-binding transcription factor activity"/>
    <property type="evidence" value="ECO:0007669"/>
    <property type="project" value="InterPro"/>
</dbReference>